<reference evidence="3 5" key="2">
    <citation type="submission" date="2021-03" db="EMBL/GenBank/DDBJ databases">
        <title>Genomic Encyclopedia of Type Strains, Phase IV (KMG-IV): sequencing the most valuable type-strain genomes for metagenomic binning, comparative biology and taxonomic classification.</title>
        <authorList>
            <person name="Goeker M."/>
        </authorList>
    </citation>
    <scope>NUCLEOTIDE SEQUENCE [LARGE SCALE GENOMIC DNA]</scope>
    <source>
        <strain evidence="3 5">DSM 40499</strain>
    </source>
</reference>
<gene>
    <name evidence="2" type="ORF">AVL59_07980</name>
    <name evidence="3" type="ORF">J2Z21_009793</name>
</gene>
<proteinExistence type="predicted"/>
<dbReference type="Pfam" id="PF24740">
    <property type="entry name" value="DUF7691"/>
    <property type="match status" value="1"/>
</dbReference>
<evidence type="ECO:0000259" key="1">
    <source>
        <dbReference type="Pfam" id="PF24740"/>
    </source>
</evidence>
<keyword evidence="5" id="KW-1185">Reference proteome</keyword>
<evidence type="ECO:0000313" key="4">
    <source>
        <dbReference type="Proteomes" id="UP000092659"/>
    </source>
</evidence>
<dbReference type="EMBL" id="JAGGLP010000063">
    <property type="protein sequence ID" value="MBP2056774.1"/>
    <property type="molecule type" value="Genomic_DNA"/>
</dbReference>
<sequence length="206" mass="22507">MSSSLSVYLLDVAATRALVGSRDDQLLEVIRDNFGDDLARDDDYFSHEIEQGAPTAYEALHAVVHGGPFSEDKEHAFQYGYAYKRLCSLTGSFLDNDCFTPHRGDWLSVVDQGLNALGITAVSVEDFSYGDLPAPLPNTFTPGCGEWTPDHIAQALEQFEATKRAVDESGQAPPLEPEVVEAVMQCLGWMRDAVGRPGYGVIGFRS</sequence>
<dbReference type="RefSeq" id="WP_067300865.1">
    <property type="nucleotide sequence ID" value="NZ_CP016279.1"/>
</dbReference>
<dbReference type="KEGG" id="sgs:AVL59_07980"/>
<evidence type="ECO:0000313" key="2">
    <source>
        <dbReference type="EMBL" id="ANP49552.1"/>
    </source>
</evidence>
<evidence type="ECO:0000313" key="5">
    <source>
        <dbReference type="Proteomes" id="UP001519309"/>
    </source>
</evidence>
<accession>A0A1B1ASQ6</accession>
<dbReference type="OrthoDB" id="3476150at2"/>
<organism evidence="2 4">
    <name type="scientific">Streptomyces griseochromogenes</name>
    <dbReference type="NCBI Taxonomy" id="68214"/>
    <lineage>
        <taxon>Bacteria</taxon>
        <taxon>Bacillati</taxon>
        <taxon>Actinomycetota</taxon>
        <taxon>Actinomycetes</taxon>
        <taxon>Kitasatosporales</taxon>
        <taxon>Streptomycetaceae</taxon>
        <taxon>Streptomyces</taxon>
    </lineage>
</organism>
<feature type="domain" description="DUF7691" evidence="1">
    <location>
        <begin position="1"/>
        <end position="205"/>
    </location>
</feature>
<dbReference type="STRING" id="68214.AVL59_07980"/>
<name>A0A1B1ASQ6_9ACTN</name>
<evidence type="ECO:0000313" key="3">
    <source>
        <dbReference type="EMBL" id="MBP2056774.1"/>
    </source>
</evidence>
<dbReference type="AlphaFoldDB" id="A0A1B1ASQ6"/>
<dbReference type="Proteomes" id="UP000092659">
    <property type="component" value="Chromosome"/>
</dbReference>
<dbReference type="Proteomes" id="UP001519309">
    <property type="component" value="Unassembled WGS sequence"/>
</dbReference>
<dbReference type="InterPro" id="IPR056108">
    <property type="entry name" value="DUF7691"/>
</dbReference>
<reference evidence="2 4" key="1">
    <citation type="submission" date="2016-06" db="EMBL/GenBank/DDBJ databases">
        <title>Complete genome sequence of Streptomyces griseochromogenes ATCC 14511, the Blasticidin S producer.</title>
        <authorList>
            <person name="Wu L."/>
        </authorList>
    </citation>
    <scope>NUCLEOTIDE SEQUENCE [LARGE SCALE GENOMIC DNA]</scope>
    <source>
        <strain evidence="2 4">ATCC 14511</strain>
    </source>
</reference>
<dbReference type="EMBL" id="CP016279">
    <property type="protein sequence ID" value="ANP49552.1"/>
    <property type="molecule type" value="Genomic_DNA"/>
</dbReference>
<protein>
    <recommendedName>
        <fullName evidence="1">DUF7691 domain-containing protein</fullName>
    </recommendedName>
</protein>